<evidence type="ECO:0000313" key="1">
    <source>
        <dbReference type="EMBL" id="KAJ8898240.1"/>
    </source>
</evidence>
<accession>A0ABQ9IPV7</accession>
<dbReference type="EMBL" id="JARBHB010000001">
    <property type="protein sequence ID" value="KAJ8898240.1"/>
    <property type="molecule type" value="Genomic_DNA"/>
</dbReference>
<protein>
    <submittedName>
        <fullName evidence="1">Uncharacterized protein</fullName>
    </submittedName>
</protein>
<organism evidence="1 2">
    <name type="scientific">Dryococelus australis</name>
    <dbReference type="NCBI Taxonomy" id="614101"/>
    <lineage>
        <taxon>Eukaryota</taxon>
        <taxon>Metazoa</taxon>
        <taxon>Ecdysozoa</taxon>
        <taxon>Arthropoda</taxon>
        <taxon>Hexapoda</taxon>
        <taxon>Insecta</taxon>
        <taxon>Pterygota</taxon>
        <taxon>Neoptera</taxon>
        <taxon>Polyneoptera</taxon>
        <taxon>Phasmatodea</taxon>
        <taxon>Verophasmatodea</taxon>
        <taxon>Anareolatae</taxon>
        <taxon>Phasmatidae</taxon>
        <taxon>Eurycanthinae</taxon>
        <taxon>Dryococelus</taxon>
    </lineage>
</organism>
<feature type="non-terminal residue" evidence="1">
    <location>
        <position position="130"/>
    </location>
</feature>
<sequence>MVLLGREVLHTLFSFWVVDVGLSRLSEQNAKIHDIRREDYEALLHTCKKISDKHMSGIVICRSVTHNNKENFISANLFLVYGGPFKVKIFLTPVTVSLEDPSNGFVVKKAHVSALKLYTAQISKMQENVM</sequence>
<keyword evidence="2" id="KW-1185">Reference proteome</keyword>
<gene>
    <name evidence="1" type="ORF">PR048_003600</name>
</gene>
<proteinExistence type="predicted"/>
<dbReference type="Proteomes" id="UP001159363">
    <property type="component" value="Chromosome 1"/>
</dbReference>
<comment type="caution">
    <text evidence="1">The sequence shown here is derived from an EMBL/GenBank/DDBJ whole genome shotgun (WGS) entry which is preliminary data.</text>
</comment>
<evidence type="ECO:0000313" key="2">
    <source>
        <dbReference type="Proteomes" id="UP001159363"/>
    </source>
</evidence>
<name>A0ABQ9IPV7_9NEOP</name>
<reference evidence="1 2" key="1">
    <citation type="submission" date="2023-02" db="EMBL/GenBank/DDBJ databases">
        <title>LHISI_Scaffold_Assembly.</title>
        <authorList>
            <person name="Stuart O.P."/>
            <person name="Cleave R."/>
            <person name="Magrath M.J.L."/>
            <person name="Mikheyev A.S."/>
        </authorList>
    </citation>
    <scope>NUCLEOTIDE SEQUENCE [LARGE SCALE GENOMIC DNA]</scope>
    <source>
        <strain evidence="1">Daus_M_001</strain>
        <tissue evidence="1">Leg muscle</tissue>
    </source>
</reference>